<feature type="transmembrane region" description="Helical" evidence="1">
    <location>
        <begin position="26"/>
        <end position="43"/>
    </location>
</feature>
<evidence type="ECO:0000313" key="2">
    <source>
        <dbReference type="EMBL" id="KCZ81917.1"/>
    </source>
</evidence>
<dbReference type="AlphaFoldDB" id="A0A059F484"/>
<dbReference type="VEuPathDB" id="MicrosporidiaDB:H312_00678"/>
<keyword evidence="1" id="KW-0472">Membrane</keyword>
<dbReference type="HOGENOM" id="CLU_1229666_0_0_1"/>
<dbReference type="OrthoDB" id="2189347at2759"/>
<feature type="transmembrane region" description="Helical" evidence="1">
    <location>
        <begin position="145"/>
        <end position="164"/>
    </location>
</feature>
<keyword evidence="3" id="KW-1185">Reference proteome</keyword>
<dbReference type="EMBL" id="KK365135">
    <property type="protein sequence ID" value="KCZ81917.1"/>
    <property type="molecule type" value="Genomic_DNA"/>
</dbReference>
<reference evidence="2 3" key="2">
    <citation type="submission" date="2014-03" db="EMBL/GenBank/DDBJ databases">
        <title>The Genome Sequence of Anncaliia algerae insect isolate PRA339.</title>
        <authorList>
            <consortium name="The Broad Institute Genome Sequencing Platform"/>
            <consortium name="The Broad Institute Genome Sequencing Center for Infectious Disease"/>
            <person name="Cuomo C."/>
            <person name="Becnel J."/>
            <person name="Sanscrainte N."/>
            <person name="Walker B."/>
            <person name="Young S.K."/>
            <person name="Zeng Q."/>
            <person name="Gargeya S."/>
            <person name="Fitzgerald M."/>
            <person name="Haas B."/>
            <person name="Abouelleil A."/>
            <person name="Alvarado L."/>
            <person name="Arachchi H.M."/>
            <person name="Berlin A.M."/>
            <person name="Chapman S.B."/>
            <person name="Dewar J."/>
            <person name="Goldberg J."/>
            <person name="Griggs A."/>
            <person name="Gujja S."/>
            <person name="Hansen M."/>
            <person name="Howarth C."/>
            <person name="Imamovic A."/>
            <person name="Larimer J."/>
            <person name="McCowan C."/>
            <person name="Murphy C."/>
            <person name="Neiman D."/>
            <person name="Pearson M."/>
            <person name="Priest M."/>
            <person name="Roberts A."/>
            <person name="Saif S."/>
            <person name="Shea T."/>
            <person name="Sisk P."/>
            <person name="Sykes S."/>
            <person name="Wortman J."/>
            <person name="Nusbaum C."/>
            <person name="Birren B."/>
        </authorList>
    </citation>
    <scope>NUCLEOTIDE SEQUENCE [LARGE SCALE GENOMIC DNA]</scope>
    <source>
        <strain evidence="2 3">PRA339</strain>
    </source>
</reference>
<evidence type="ECO:0000313" key="3">
    <source>
        <dbReference type="Proteomes" id="UP000030655"/>
    </source>
</evidence>
<keyword evidence="1" id="KW-1133">Transmembrane helix</keyword>
<dbReference type="Proteomes" id="UP000030655">
    <property type="component" value="Unassembled WGS sequence"/>
</dbReference>
<accession>A0A059F484</accession>
<feature type="transmembrane region" description="Helical" evidence="1">
    <location>
        <begin position="171"/>
        <end position="189"/>
    </location>
</feature>
<gene>
    <name evidence="2" type="ORF">H312_00678</name>
</gene>
<organism evidence="2 3">
    <name type="scientific">Anncaliia algerae PRA339</name>
    <dbReference type="NCBI Taxonomy" id="1288291"/>
    <lineage>
        <taxon>Eukaryota</taxon>
        <taxon>Fungi</taxon>
        <taxon>Fungi incertae sedis</taxon>
        <taxon>Microsporidia</taxon>
        <taxon>Tubulinosematoidea</taxon>
        <taxon>Tubulinosematidae</taxon>
        <taxon>Anncaliia</taxon>
    </lineage>
</organism>
<name>A0A059F484_9MICR</name>
<reference evidence="3" key="1">
    <citation type="submission" date="2013-02" db="EMBL/GenBank/DDBJ databases">
        <authorList>
            <consortium name="The Broad Institute Genome Sequencing Platform"/>
            <person name="Cuomo C."/>
            <person name="Becnel J."/>
            <person name="Sanscrainte N."/>
            <person name="Walker B."/>
            <person name="Young S.K."/>
            <person name="Zeng Q."/>
            <person name="Gargeya S."/>
            <person name="Fitzgerald M."/>
            <person name="Haas B."/>
            <person name="Abouelleil A."/>
            <person name="Alvarado L."/>
            <person name="Arachchi H.M."/>
            <person name="Berlin A.M."/>
            <person name="Chapman S.B."/>
            <person name="Dewar J."/>
            <person name="Goldberg J."/>
            <person name="Griggs A."/>
            <person name="Gujja S."/>
            <person name="Hansen M."/>
            <person name="Howarth C."/>
            <person name="Imamovic A."/>
            <person name="Larimer J."/>
            <person name="McCowan C."/>
            <person name="Murphy C."/>
            <person name="Neiman D."/>
            <person name="Pearson M."/>
            <person name="Priest M."/>
            <person name="Roberts A."/>
            <person name="Saif S."/>
            <person name="Shea T."/>
            <person name="Sisk P."/>
            <person name="Sykes S."/>
            <person name="Wortman J."/>
            <person name="Nusbaum C."/>
            <person name="Birren B."/>
        </authorList>
    </citation>
    <scope>NUCLEOTIDE SEQUENCE [LARGE SCALE GENOMIC DNA]</scope>
    <source>
        <strain evidence="3">PRA339</strain>
    </source>
</reference>
<proteinExistence type="predicted"/>
<protein>
    <submittedName>
        <fullName evidence="2">Uncharacterized protein</fullName>
    </submittedName>
</protein>
<feature type="transmembrane region" description="Helical" evidence="1">
    <location>
        <begin position="49"/>
        <end position="68"/>
    </location>
</feature>
<keyword evidence="1" id="KW-0812">Transmembrane</keyword>
<evidence type="ECO:0000256" key="1">
    <source>
        <dbReference type="SAM" id="Phobius"/>
    </source>
</evidence>
<sequence>MLLTFLRTKIPFLILLSDKALIDNKLLLVLSYTSIIPSFLLFIMYSDYFFVPIIVFLFYMVIPSLVHITKLSIIDIFNDVQKLEHVIKHIGNLNKEFFTNKIFFYLLLGFLGPKHFCNFFIPHIFLLEIFAKSDILKLIVLRYSINPYLISYSSYFILVILFFVFDLIWKIIFVLSGAILFTFWAVFSLNVEFRVKENSLILFFTTLLVGSLVVSITLIYKRKNK</sequence>
<feature type="transmembrane region" description="Helical" evidence="1">
    <location>
        <begin position="102"/>
        <end position="125"/>
    </location>
</feature>
<feature type="transmembrane region" description="Helical" evidence="1">
    <location>
        <begin position="201"/>
        <end position="220"/>
    </location>
</feature>